<dbReference type="RefSeq" id="WP_012214170.1">
    <property type="nucleotide sequence ID" value="NC_010084.1"/>
</dbReference>
<keyword evidence="2" id="KW-0233">DNA recombination</keyword>
<keyword evidence="5" id="KW-1185">Reference proteome</keyword>
<dbReference type="GO" id="GO:0015074">
    <property type="term" value="P:DNA integration"/>
    <property type="evidence" value="ECO:0007669"/>
    <property type="project" value="UniProtKB-KW"/>
</dbReference>
<evidence type="ECO:0000256" key="2">
    <source>
        <dbReference type="ARBA" id="ARBA00023172"/>
    </source>
</evidence>
<dbReference type="Pfam" id="PF00589">
    <property type="entry name" value="Phage_integrase"/>
    <property type="match status" value="1"/>
</dbReference>
<dbReference type="PROSITE" id="PS51898">
    <property type="entry name" value="TYR_RECOMBINASE"/>
    <property type="match status" value="1"/>
</dbReference>
<evidence type="ECO:0000313" key="5">
    <source>
        <dbReference type="Proteomes" id="UP000008815"/>
    </source>
</evidence>
<dbReference type="KEGG" id="bmu:Bmul_2812"/>
<accession>A0A0H3KC10</accession>
<dbReference type="GO" id="GO:0006310">
    <property type="term" value="P:DNA recombination"/>
    <property type="evidence" value="ECO:0007669"/>
    <property type="project" value="UniProtKB-KW"/>
</dbReference>
<feature type="domain" description="Tyr recombinase" evidence="3">
    <location>
        <begin position="2"/>
        <end position="186"/>
    </location>
</feature>
<dbReference type="InterPro" id="IPR050090">
    <property type="entry name" value="Tyrosine_recombinase_XerCD"/>
</dbReference>
<protein>
    <submittedName>
        <fullName evidence="4">Tyrosine recombinase</fullName>
    </submittedName>
</protein>
<evidence type="ECO:0000313" key="4">
    <source>
        <dbReference type="EMBL" id="BAG42396.1"/>
    </source>
</evidence>
<evidence type="ECO:0000256" key="1">
    <source>
        <dbReference type="ARBA" id="ARBA00022908"/>
    </source>
</evidence>
<dbReference type="SUPFAM" id="SSF56349">
    <property type="entry name" value="DNA breaking-rejoining enzymes"/>
    <property type="match status" value="1"/>
</dbReference>
<dbReference type="GO" id="GO:0003677">
    <property type="term" value="F:DNA binding"/>
    <property type="evidence" value="ECO:0007669"/>
    <property type="project" value="InterPro"/>
</dbReference>
<dbReference type="PANTHER" id="PTHR30349:SF64">
    <property type="entry name" value="PROPHAGE INTEGRASE INTD-RELATED"/>
    <property type="match status" value="1"/>
</dbReference>
<dbReference type="Gene3D" id="1.10.443.10">
    <property type="entry name" value="Intergrase catalytic core"/>
    <property type="match status" value="1"/>
</dbReference>
<evidence type="ECO:0000259" key="3">
    <source>
        <dbReference type="PROSITE" id="PS51898"/>
    </source>
</evidence>
<organism evidence="4 5">
    <name type="scientific">Burkholderia multivorans (strain ATCC 17616 / 249)</name>
    <dbReference type="NCBI Taxonomy" id="395019"/>
    <lineage>
        <taxon>Bacteria</taxon>
        <taxon>Pseudomonadati</taxon>
        <taxon>Pseudomonadota</taxon>
        <taxon>Betaproteobacteria</taxon>
        <taxon>Burkholderiales</taxon>
        <taxon>Burkholderiaceae</taxon>
        <taxon>Burkholderia</taxon>
        <taxon>Burkholderia cepacia complex</taxon>
    </lineage>
</organism>
<dbReference type="CDD" id="cd00397">
    <property type="entry name" value="DNA_BRE_C"/>
    <property type="match status" value="1"/>
</dbReference>
<dbReference type="PANTHER" id="PTHR30349">
    <property type="entry name" value="PHAGE INTEGRASE-RELATED"/>
    <property type="match status" value="1"/>
</dbReference>
<dbReference type="STRING" id="395019.BMULJ_00428"/>
<reference evidence="4 5" key="1">
    <citation type="submission" date="2007-04" db="EMBL/GenBank/DDBJ databases">
        <title>Complete genome sequence of Burkholderia multivorans ATCC 17616.</title>
        <authorList>
            <person name="Ohtsubo Y."/>
            <person name="Yamashita A."/>
            <person name="Kurokawa K."/>
            <person name="Takami H."/>
            <person name="Yuhara S."/>
            <person name="Nishiyama E."/>
            <person name="Endo R."/>
            <person name="Miyazaki R."/>
            <person name="Ono A."/>
            <person name="Yano K."/>
            <person name="Ito M."/>
            <person name="Sota M."/>
            <person name="Yuji N."/>
            <person name="Hattori M."/>
            <person name="Tsuda M."/>
        </authorList>
    </citation>
    <scope>NUCLEOTIDE SEQUENCE [LARGE SCALE GENOMIC DNA]</scope>
    <source>
        <strain evidence="5">ATCC 17616 / 249</strain>
    </source>
</reference>
<dbReference type="eggNOG" id="COG0582">
    <property type="taxonomic scope" value="Bacteria"/>
</dbReference>
<name>A0A0H3KC10_BURM1</name>
<dbReference type="AlphaFoldDB" id="A0A0H3KC10"/>
<proteinExistence type="predicted"/>
<dbReference type="InterPro" id="IPR002104">
    <property type="entry name" value="Integrase_catalytic"/>
</dbReference>
<dbReference type="HOGENOM" id="CLU_027562_29_0_4"/>
<dbReference type="Proteomes" id="UP000008815">
    <property type="component" value="Chromosome 1"/>
</dbReference>
<sequence length="188" mass="21097">MKQAKTFTEKELKQVLTYISLRRHALRNRAMVLLTHWAGMRVGEVAALLVGDVLDADGSLKSEIRLAPEQTKGRHARTVFLGQKLRRELAAYVASLKNPQPEQPLFYTQKRAGFTANTLCQYFHWLYKGAGIQGASSHSGRRSFITNLASKGVGVRVLMSLAGHRDISTTQRYIDVNDDMQRKAVDLV</sequence>
<dbReference type="EMBL" id="AP009385">
    <property type="protein sequence ID" value="BAG42396.1"/>
    <property type="molecule type" value="Genomic_DNA"/>
</dbReference>
<keyword evidence="1" id="KW-0229">DNA integration</keyword>
<dbReference type="InterPro" id="IPR013762">
    <property type="entry name" value="Integrase-like_cat_sf"/>
</dbReference>
<dbReference type="InterPro" id="IPR011010">
    <property type="entry name" value="DNA_brk_join_enz"/>
</dbReference>
<gene>
    <name evidence="4" type="ordered locus">BMULJ_00428</name>
</gene>
<dbReference type="KEGG" id="bmj:BMULJ_00428"/>